<feature type="compositionally biased region" description="Polar residues" evidence="1">
    <location>
        <begin position="1"/>
        <end position="32"/>
    </location>
</feature>
<reference evidence="2 3" key="1">
    <citation type="submission" date="2020-05" db="EMBL/GenBank/DDBJ databases">
        <authorList>
            <person name="Campoy J."/>
            <person name="Schneeberger K."/>
            <person name="Spophaly S."/>
        </authorList>
    </citation>
    <scope>NUCLEOTIDE SEQUENCE [LARGE SCALE GENOMIC DNA]</scope>
    <source>
        <strain evidence="2">PruArmRojPasFocal</strain>
    </source>
</reference>
<dbReference type="Proteomes" id="UP000507222">
    <property type="component" value="Unassembled WGS sequence"/>
</dbReference>
<accession>A0A6J5UI88</accession>
<name>A0A6J5UI88_PRUAR</name>
<dbReference type="EMBL" id="CAEKDK010000003">
    <property type="protein sequence ID" value="CAB4274895.1"/>
    <property type="molecule type" value="Genomic_DNA"/>
</dbReference>
<gene>
    <name evidence="2" type="ORF">CURHAP_LOCUS23558</name>
</gene>
<proteinExistence type="predicted"/>
<dbReference type="AlphaFoldDB" id="A0A6J5UI88"/>
<evidence type="ECO:0000313" key="3">
    <source>
        <dbReference type="Proteomes" id="UP000507222"/>
    </source>
</evidence>
<feature type="region of interest" description="Disordered" evidence="1">
    <location>
        <begin position="1"/>
        <end position="47"/>
    </location>
</feature>
<protein>
    <submittedName>
        <fullName evidence="2">Uncharacterized protein</fullName>
    </submittedName>
</protein>
<organism evidence="2 3">
    <name type="scientific">Prunus armeniaca</name>
    <name type="common">Apricot</name>
    <name type="synonym">Armeniaca vulgaris</name>
    <dbReference type="NCBI Taxonomy" id="36596"/>
    <lineage>
        <taxon>Eukaryota</taxon>
        <taxon>Viridiplantae</taxon>
        <taxon>Streptophyta</taxon>
        <taxon>Embryophyta</taxon>
        <taxon>Tracheophyta</taxon>
        <taxon>Spermatophyta</taxon>
        <taxon>Magnoliopsida</taxon>
        <taxon>eudicotyledons</taxon>
        <taxon>Gunneridae</taxon>
        <taxon>Pentapetalae</taxon>
        <taxon>rosids</taxon>
        <taxon>fabids</taxon>
        <taxon>Rosales</taxon>
        <taxon>Rosaceae</taxon>
        <taxon>Amygdaloideae</taxon>
        <taxon>Amygdaleae</taxon>
        <taxon>Prunus</taxon>
    </lineage>
</organism>
<evidence type="ECO:0000313" key="2">
    <source>
        <dbReference type="EMBL" id="CAB4274895.1"/>
    </source>
</evidence>
<sequence>MSQDYNARQLNSGGFSNNVNDGSTLESKLPSNLPTPPDGYPSTNYAPSPPHNYGYFYNYHSQAQSAPAPAAPQGYYYSAPPPNYGYGYYNNHPPQPVPEHPIINNLKPKPKIKYATTTSYNVC</sequence>
<evidence type="ECO:0000256" key="1">
    <source>
        <dbReference type="SAM" id="MobiDB-lite"/>
    </source>
</evidence>